<evidence type="ECO:0000256" key="4">
    <source>
        <dbReference type="HAMAP-Rule" id="MF_00083"/>
    </source>
</evidence>
<accession>A0A554JD70</accession>
<evidence type="ECO:0000256" key="1">
    <source>
        <dbReference type="ARBA" id="ARBA00022555"/>
    </source>
</evidence>
<feature type="binding site" evidence="4">
    <location>
        <position position="14"/>
    </location>
    <ligand>
        <name>tRNA</name>
        <dbReference type="ChEBI" id="CHEBI:17843"/>
    </ligand>
</feature>
<feature type="binding site" evidence="4">
    <location>
        <position position="63"/>
    </location>
    <ligand>
        <name>tRNA</name>
        <dbReference type="ChEBI" id="CHEBI:17843"/>
    </ligand>
</feature>
<evidence type="ECO:0000256" key="3">
    <source>
        <dbReference type="ARBA" id="ARBA00022884"/>
    </source>
</evidence>
<dbReference type="Pfam" id="PF01195">
    <property type="entry name" value="Pept_tRNA_hydro"/>
    <property type="match status" value="1"/>
</dbReference>
<feature type="active site" description="Proton acceptor" evidence="4">
    <location>
        <position position="19"/>
    </location>
</feature>
<dbReference type="GO" id="GO:0006515">
    <property type="term" value="P:protein quality control for misfolded or incompletely synthesized proteins"/>
    <property type="evidence" value="ECO:0007669"/>
    <property type="project" value="UniProtKB-UniRule"/>
</dbReference>
<dbReference type="Proteomes" id="UP000319613">
    <property type="component" value="Unassembled WGS sequence"/>
</dbReference>
<comment type="function">
    <text evidence="4">Catalyzes the release of premature peptidyl moieties from peptidyl-tRNA molecules trapped in stalled 50S ribosomal subunits, and thus maintains levels of free tRNAs and 50S ribosomes.</text>
</comment>
<protein>
    <recommendedName>
        <fullName evidence="4">Peptidyl-tRNA hydrolase</fullName>
        <shortName evidence="4">Pth</shortName>
        <ecNumber evidence="4">3.1.1.29</ecNumber>
    </recommendedName>
</protein>
<keyword evidence="3 4" id="KW-0694">RNA-binding</keyword>
<dbReference type="HAMAP" id="MF_00083">
    <property type="entry name" value="Pept_tRNA_hydro_bact"/>
    <property type="match status" value="1"/>
</dbReference>
<keyword evidence="2 4" id="KW-0378">Hydrolase</keyword>
<dbReference type="PANTHER" id="PTHR17224">
    <property type="entry name" value="PEPTIDYL-TRNA HYDROLASE"/>
    <property type="match status" value="1"/>
</dbReference>
<dbReference type="InterPro" id="IPR036416">
    <property type="entry name" value="Pept_tRNA_hydro_sf"/>
</dbReference>
<dbReference type="NCBIfam" id="TIGR00447">
    <property type="entry name" value="pth"/>
    <property type="match status" value="1"/>
</dbReference>
<comment type="similarity">
    <text evidence="4">Belongs to the PTH family.</text>
</comment>
<evidence type="ECO:0000313" key="6">
    <source>
        <dbReference type="Proteomes" id="UP000319613"/>
    </source>
</evidence>
<evidence type="ECO:0000313" key="5">
    <source>
        <dbReference type="EMBL" id="TSC66327.1"/>
    </source>
</evidence>
<dbReference type="EC" id="3.1.1.29" evidence="4"/>
<dbReference type="GO" id="GO:0000049">
    <property type="term" value="F:tRNA binding"/>
    <property type="evidence" value="ECO:0007669"/>
    <property type="project" value="UniProtKB-UniRule"/>
</dbReference>
<sequence length="176" mass="20036">MQVIIGLGNPGDKYKNNRHNVGFLSLDHILKELQTISCSSSFDSKICEIHMPEKTFFVFPQTFMNDSGKAVKQILDFYKLTPKDILVLHDDVDLPLGTIKFTDNSGSAGHNGVTSLIDYLGTKEFRRIRIGVESRENKEHMPTDAFVLQDFSDEEMEQIPFDAIKTRVLLELKEKI</sequence>
<comment type="catalytic activity">
    <reaction evidence="4">
        <text>an N-acyl-L-alpha-aminoacyl-tRNA + H2O = an N-acyl-L-amino acid + a tRNA + H(+)</text>
        <dbReference type="Rhea" id="RHEA:54448"/>
        <dbReference type="Rhea" id="RHEA-COMP:10123"/>
        <dbReference type="Rhea" id="RHEA-COMP:13883"/>
        <dbReference type="ChEBI" id="CHEBI:15377"/>
        <dbReference type="ChEBI" id="CHEBI:15378"/>
        <dbReference type="ChEBI" id="CHEBI:59874"/>
        <dbReference type="ChEBI" id="CHEBI:78442"/>
        <dbReference type="ChEBI" id="CHEBI:138191"/>
        <dbReference type="EC" id="3.1.1.29"/>
    </reaction>
</comment>
<dbReference type="CDD" id="cd00462">
    <property type="entry name" value="PTH"/>
    <property type="match status" value="1"/>
</dbReference>
<name>A0A554JD70_9BACT</name>
<comment type="function">
    <text evidence="4">Hydrolyzes ribosome-free peptidyl-tRNAs (with 1 or more amino acids incorporated), which drop off the ribosome during protein synthesis, or as a result of ribosome stalling.</text>
</comment>
<comment type="caution">
    <text evidence="5">The sequence shown here is derived from an EMBL/GenBank/DDBJ whole genome shotgun (WGS) entry which is preliminary data.</text>
</comment>
<dbReference type="GO" id="GO:0004045">
    <property type="term" value="F:peptidyl-tRNA hydrolase activity"/>
    <property type="evidence" value="ECO:0007669"/>
    <property type="project" value="UniProtKB-UniRule"/>
</dbReference>
<dbReference type="Gene3D" id="3.40.50.1470">
    <property type="entry name" value="Peptidyl-tRNA hydrolase"/>
    <property type="match status" value="1"/>
</dbReference>
<organism evidence="5 6">
    <name type="scientific">Candidatus Doudnabacteria bacterium Gr01-1014_77</name>
    <dbReference type="NCBI Taxonomy" id="2017133"/>
    <lineage>
        <taxon>Bacteria</taxon>
        <taxon>Candidatus Doudnaibacteriota</taxon>
    </lineage>
</organism>
<comment type="subcellular location">
    <subcellularLocation>
        <location evidence="4">Cytoplasm</location>
    </subcellularLocation>
</comment>
<evidence type="ECO:0000256" key="2">
    <source>
        <dbReference type="ARBA" id="ARBA00022801"/>
    </source>
</evidence>
<feature type="binding site" evidence="4">
    <location>
        <position position="65"/>
    </location>
    <ligand>
        <name>tRNA</name>
        <dbReference type="ChEBI" id="CHEBI:17843"/>
    </ligand>
</feature>
<comment type="subunit">
    <text evidence="4">Monomer.</text>
</comment>
<dbReference type="GO" id="GO:0072344">
    <property type="term" value="P:rescue of stalled ribosome"/>
    <property type="evidence" value="ECO:0007669"/>
    <property type="project" value="UniProtKB-UniRule"/>
</dbReference>
<dbReference type="GO" id="GO:0005737">
    <property type="term" value="C:cytoplasm"/>
    <property type="evidence" value="ECO:0007669"/>
    <property type="project" value="UniProtKB-SubCell"/>
</dbReference>
<reference evidence="5 6" key="1">
    <citation type="submission" date="2017-07" db="EMBL/GenBank/DDBJ databases">
        <title>Mechanisms for carbon and nitrogen cycling indicate functional differentiation within the Candidate Phyla Radiation.</title>
        <authorList>
            <person name="Danczak R.E."/>
            <person name="Johnston M.D."/>
            <person name="Kenah C."/>
            <person name="Slattery M."/>
            <person name="Wrighton K.C."/>
            <person name="Wilkins M.J."/>
        </authorList>
    </citation>
    <scope>NUCLEOTIDE SEQUENCE [LARGE SCALE GENOMIC DNA]</scope>
    <source>
        <strain evidence="5">Gr01-1014_77</strain>
    </source>
</reference>
<dbReference type="SUPFAM" id="SSF53178">
    <property type="entry name" value="Peptidyl-tRNA hydrolase-like"/>
    <property type="match status" value="1"/>
</dbReference>
<proteinExistence type="inferred from homology"/>
<feature type="site" description="Discriminates between blocked and unblocked aminoacyl-tRNA" evidence="4">
    <location>
        <position position="9"/>
    </location>
</feature>
<feature type="site" description="Stabilizes the basic form of H active site to accept a proton" evidence="4">
    <location>
        <position position="90"/>
    </location>
</feature>
<keyword evidence="4" id="KW-0963">Cytoplasm</keyword>
<dbReference type="InterPro" id="IPR001328">
    <property type="entry name" value="Pept_tRNA_hydro"/>
</dbReference>
<dbReference type="PANTHER" id="PTHR17224:SF1">
    <property type="entry name" value="PEPTIDYL-TRNA HYDROLASE"/>
    <property type="match status" value="1"/>
</dbReference>
<dbReference type="AlphaFoldDB" id="A0A554JD70"/>
<keyword evidence="1 4" id="KW-0820">tRNA-binding</keyword>
<gene>
    <name evidence="4" type="primary">pth</name>
    <name evidence="5" type="ORF">G01um101477_125</name>
</gene>
<dbReference type="EMBL" id="VMFF01000008">
    <property type="protein sequence ID" value="TSC66327.1"/>
    <property type="molecule type" value="Genomic_DNA"/>
</dbReference>
<feature type="binding site" evidence="4">
    <location>
        <position position="111"/>
    </location>
    <ligand>
        <name>tRNA</name>
        <dbReference type="ChEBI" id="CHEBI:17843"/>
    </ligand>
</feature>